<gene>
    <name evidence="1" type="ORF">AU15_17195</name>
</gene>
<dbReference type="Proteomes" id="UP000035081">
    <property type="component" value="Chromosome"/>
</dbReference>
<dbReference type="HOGENOM" id="CLU_3329894_0_0_6"/>
<organism evidence="1 2">
    <name type="scientific">Marinobacter salarius</name>
    <dbReference type="NCBI Taxonomy" id="1420917"/>
    <lineage>
        <taxon>Bacteria</taxon>
        <taxon>Pseudomonadati</taxon>
        <taxon>Pseudomonadota</taxon>
        <taxon>Gammaproteobacteria</taxon>
        <taxon>Pseudomonadales</taxon>
        <taxon>Marinobacteraceae</taxon>
        <taxon>Marinobacter</taxon>
    </lineage>
</organism>
<reference evidence="1 2" key="1">
    <citation type="journal article" date="2014" name="Genome Announc.">
        <title>Draft Genome Sequences of Marinobacter similis A3d10T and Marinobacter salarius R9SW1T.</title>
        <authorList>
            <person name="Ivanova E.P."/>
            <person name="Ng H.J."/>
            <person name="Webb H.K."/>
            <person name="Feng G."/>
            <person name="Oshima K."/>
            <person name="Hattori M."/>
            <person name="Ohkuma M."/>
            <person name="Sergeev A.F."/>
            <person name="Mikhailov V.V."/>
            <person name="Crawford R.J."/>
            <person name="Sawabe T."/>
        </authorList>
    </citation>
    <scope>NUCLEOTIDE SEQUENCE [LARGE SCALE GENOMIC DNA]</scope>
    <source>
        <strain evidence="2">A3d10 and R9SW1</strain>
    </source>
</reference>
<protein>
    <submittedName>
        <fullName evidence="1">Uncharacterized protein</fullName>
    </submittedName>
</protein>
<proteinExistence type="predicted"/>
<accession>W5YVP7</accession>
<evidence type="ECO:0000313" key="2">
    <source>
        <dbReference type="Proteomes" id="UP000035081"/>
    </source>
</evidence>
<dbReference type="KEGG" id="msr:AU15_17195"/>
<dbReference type="AlphaFoldDB" id="W5YVP7"/>
<evidence type="ECO:0000313" key="1">
    <source>
        <dbReference type="EMBL" id="AHI33322.1"/>
    </source>
</evidence>
<dbReference type="EMBL" id="CP007152">
    <property type="protein sequence ID" value="AHI33322.1"/>
    <property type="molecule type" value="Genomic_DNA"/>
</dbReference>
<sequence length="38" mass="4101">MITNTIQNMNIPGMITVGMSMEGTITVATIMAPRDSCR</sequence>
<name>W5YVP7_9GAMM</name>